<evidence type="ECO:0000313" key="1">
    <source>
        <dbReference type="EMBL" id="KAI3690650.1"/>
    </source>
</evidence>
<gene>
    <name evidence="1" type="ORF">L2E82_48825</name>
</gene>
<reference evidence="2" key="1">
    <citation type="journal article" date="2022" name="Mol. Ecol. Resour.">
        <title>The genomes of chicory, endive, great burdock and yacon provide insights into Asteraceae palaeo-polyploidization history and plant inulin production.</title>
        <authorList>
            <person name="Fan W."/>
            <person name="Wang S."/>
            <person name="Wang H."/>
            <person name="Wang A."/>
            <person name="Jiang F."/>
            <person name="Liu H."/>
            <person name="Zhao H."/>
            <person name="Xu D."/>
            <person name="Zhang Y."/>
        </authorList>
    </citation>
    <scope>NUCLEOTIDE SEQUENCE [LARGE SCALE GENOMIC DNA]</scope>
    <source>
        <strain evidence="2">cv. Punajuju</strain>
    </source>
</reference>
<evidence type="ECO:0000313" key="2">
    <source>
        <dbReference type="Proteomes" id="UP001055811"/>
    </source>
</evidence>
<dbReference type="EMBL" id="CM042017">
    <property type="protein sequence ID" value="KAI3690650.1"/>
    <property type="molecule type" value="Genomic_DNA"/>
</dbReference>
<keyword evidence="2" id="KW-1185">Reference proteome</keyword>
<sequence>MVKRVWVGFVIVSGSGDSLDTYLMELFGSNFTMNDNEVLGGGWPEIVMTKAVHELSRKTLGALLLFHGS</sequence>
<dbReference type="Proteomes" id="UP001055811">
    <property type="component" value="Linkage Group LG09"/>
</dbReference>
<reference evidence="1 2" key="2">
    <citation type="journal article" date="2022" name="Mol. Ecol. Resour.">
        <title>The genomes of chicory, endive, great burdock and yacon provide insights into Asteraceae paleo-polyploidization history and plant inulin production.</title>
        <authorList>
            <person name="Fan W."/>
            <person name="Wang S."/>
            <person name="Wang H."/>
            <person name="Wang A."/>
            <person name="Jiang F."/>
            <person name="Liu H."/>
            <person name="Zhao H."/>
            <person name="Xu D."/>
            <person name="Zhang Y."/>
        </authorList>
    </citation>
    <scope>NUCLEOTIDE SEQUENCE [LARGE SCALE GENOMIC DNA]</scope>
    <source>
        <strain evidence="2">cv. Punajuju</strain>
        <tissue evidence="1">Leaves</tissue>
    </source>
</reference>
<comment type="caution">
    <text evidence="1">The sequence shown here is derived from an EMBL/GenBank/DDBJ whole genome shotgun (WGS) entry which is preliminary data.</text>
</comment>
<proteinExistence type="predicted"/>
<accession>A0ACB8YYU8</accession>
<organism evidence="1 2">
    <name type="scientific">Cichorium intybus</name>
    <name type="common">Chicory</name>
    <dbReference type="NCBI Taxonomy" id="13427"/>
    <lineage>
        <taxon>Eukaryota</taxon>
        <taxon>Viridiplantae</taxon>
        <taxon>Streptophyta</taxon>
        <taxon>Embryophyta</taxon>
        <taxon>Tracheophyta</taxon>
        <taxon>Spermatophyta</taxon>
        <taxon>Magnoliopsida</taxon>
        <taxon>eudicotyledons</taxon>
        <taxon>Gunneridae</taxon>
        <taxon>Pentapetalae</taxon>
        <taxon>asterids</taxon>
        <taxon>campanulids</taxon>
        <taxon>Asterales</taxon>
        <taxon>Asteraceae</taxon>
        <taxon>Cichorioideae</taxon>
        <taxon>Cichorieae</taxon>
        <taxon>Cichoriinae</taxon>
        <taxon>Cichorium</taxon>
    </lineage>
</organism>
<name>A0ACB8YYU8_CICIN</name>
<protein>
    <submittedName>
        <fullName evidence="1">Uncharacterized protein</fullName>
    </submittedName>
</protein>